<evidence type="ECO:0000256" key="2">
    <source>
        <dbReference type="ARBA" id="ARBA00022823"/>
    </source>
</evidence>
<dbReference type="EMBL" id="NVUU01000015">
    <property type="protein sequence ID" value="PCI95547.1"/>
    <property type="molecule type" value="Genomic_DNA"/>
</dbReference>
<dbReference type="AlphaFoldDB" id="A0A2A4YMJ7"/>
<dbReference type="NCBIfam" id="NF002270">
    <property type="entry name" value="PRK01202.1"/>
    <property type="match status" value="1"/>
</dbReference>
<feature type="modified residue" description="N6-lipoyllysine" evidence="3 4">
    <location>
        <position position="57"/>
    </location>
</feature>
<dbReference type="PANTHER" id="PTHR11715">
    <property type="entry name" value="GLYCINE CLEAVAGE SYSTEM H PROTEIN"/>
    <property type="match status" value="1"/>
</dbReference>
<dbReference type="CDD" id="cd06848">
    <property type="entry name" value="GCS_H"/>
    <property type="match status" value="1"/>
</dbReference>
<protein>
    <recommendedName>
        <fullName evidence="3">Glycine cleavage system H protein</fullName>
    </recommendedName>
</protein>
<sequence>MKFTESHEWISIEADLAVIGITRYAQQELGEIVHLELPKVGTKVTAGDEVAVLESTKAAADIYSPASGVIIEVNARLAEDLTLINESPETNGWLYKMKLDDAREIESLYDEDKYNELITQ</sequence>
<comment type="function">
    <text evidence="3">The glycine cleavage system catalyzes the degradation of glycine. The H protein shuttles the methylamine group of glycine from the P protein to the T protein.</text>
</comment>
<dbReference type="SUPFAM" id="SSF51230">
    <property type="entry name" value="Single hybrid motif"/>
    <property type="match status" value="1"/>
</dbReference>
<dbReference type="InterPro" id="IPR003016">
    <property type="entry name" value="2-oxoA_DH_lipoyl-BS"/>
</dbReference>
<dbReference type="GO" id="GO:0005960">
    <property type="term" value="C:glycine cleavage complex"/>
    <property type="evidence" value="ECO:0007669"/>
    <property type="project" value="InterPro"/>
</dbReference>
<gene>
    <name evidence="3 6" type="primary">gcvH</name>
    <name evidence="6" type="ORF">COB11_01855</name>
</gene>
<dbReference type="GO" id="GO:0019464">
    <property type="term" value="P:glycine decarboxylation via glycine cleavage system"/>
    <property type="evidence" value="ECO:0007669"/>
    <property type="project" value="UniProtKB-UniRule"/>
</dbReference>
<dbReference type="InterPro" id="IPR011053">
    <property type="entry name" value="Single_hybrid_motif"/>
</dbReference>
<proteinExistence type="inferred from homology"/>
<dbReference type="GO" id="GO:0005737">
    <property type="term" value="C:cytoplasm"/>
    <property type="evidence" value="ECO:0007669"/>
    <property type="project" value="TreeGrafter"/>
</dbReference>
<dbReference type="InterPro" id="IPR000089">
    <property type="entry name" value="Biotin_lipoyl"/>
</dbReference>
<dbReference type="GO" id="GO:0009249">
    <property type="term" value="P:protein lipoylation"/>
    <property type="evidence" value="ECO:0007669"/>
    <property type="project" value="TreeGrafter"/>
</dbReference>
<evidence type="ECO:0000256" key="1">
    <source>
        <dbReference type="ARBA" id="ARBA00009249"/>
    </source>
</evidence>
<evidence type="ECO:0000313" key="7">
    <source>
        <dbReference type="Proteomes" id="UP000217838"/>
    </source>
</evidence>
<dbReference type="InterPro" id="IPR017453">
    <property type="entry name" value="GCV_H_sub"/>
</dbReference>
<comment type="cofactor">
    <cofactor evidence="3">
        <name>(R)-lipoate</name>
        <dbReference type="ChEBI" id="CHEBI:83088"/>
    </cofactor>
    <text evidence="3">Binds 1 lipoyl cofactor covalently.</text>
</comment>
<reference evidence="7" key="1">
    <citation type="submission" date="2017-08" db="EMBL/GenBank/DDBJ databases">
        <title>A dynamic microbial community with high functional redundancy inhabits the cold, oxic subseafloor aquifer.</title>
        <authorList>
            <person name="Tully B.J."/>
            <person name="Wheat C.G."/>
            <person name="Glazer B.T."/>
            <person name="Huber J.A."/>
        </authorList>
    </citation>
    <scope>NUCLEOTIDE SEQUENCE [LARGE SCALE GENOMIC DNA]</scope>
</reference>
<dbReference type="PANTHER" id="PTHR11715:SF3">
    <property type="entry name" value="GLYCINE CLEAVAGE SYSTEM H PROTEIN-RELATED"/>
    <property type="match status" value="1"/>
</dbReference>
<comment type="similarity">
    <text evidence="1 3">Belongs to the GcvH family.</text>
</comment>
<feature type="domain" description="Lipoyl-binding" evidence="5">
    <location>
        <begin position="16"/>
        <end position="98"/>
    </location>
</feature>
<accession>A0A2A4YMJ7</accession>
<dbReference type="PROSITE" id="PS00189">
    <property type="entry name" value="LIPOYL"/>
    <property type="match status" value="1"/>
</dbReference>
<dbReference type="Proteomes" id="UP000217838">
    <property type="component" value="Unassembled WGS sequence"/>
</dbReference>
<evidence type="ECO:0000256" key="4">
    <source>
        <dbReference type="PIRSR" id="PIRSR617453-50"/>
    </source>
</evidence>
<evidence type="ECO:0000259" key="5">
    <source>
        <dbReference type="PROSITE" id="PS50968"/>
    </source>
</evidence>
<dbReference type="HAMAP" id="MF_00272">
    <property type="entry name" value="GcvH"/>
    <property type="match status" value="1"/>
</dbReference>
<dbReference type="NCBIfam" id="TIGR00527">
    <property type="entry name" value="gcvH"/>
    <property type="match status" value="1"/>
</dbReference>
<keyword evidence="2 3" id="KW-0450">Lipoyl</keyword>
<comment type="caution">
    <text evidence="6">The sequence shown here is derived from an EMBL/GenBank/DDBJ whole genome shotgun (WGS) entry which is preliminary data.</text>
</comment>
<dbReference type="InterPro" id="IPR033753">
    <property type="entry name" value="GCV_H/Fam206"/>
</dbReference>
<comment type="subunit">
    <text evidence="3">The glycine cleavage system is composed of four proteins: P, T, L and H.</text>
</comment>
<evidence type="ECO:0000256" key="3">
    <source>
        <dbReference type="HAMAP-Rule" id="MF_00272"/>
    </source>
</evidence>
<dbReference type="Gene3D" id="2.40.50.100">
    <property type="match status" value="1"/>
</dbReference>
<dbReference type="InterPro" id="IPR002930">
    <property type="entry name" value="GCV_H"/>
</dbReference>
<dbReference type="PROSITE" id="PS50968">
    <property type="entry name" value="BIOTINYL_LIPOYL"/>
    <property type="match status" value="1"/>
</dbReference>
<organism evidence="6 7">
    <name type="scientific">Aerophobetes bacterium</name>
    <dbReference type="NCBI Taxonomy" id="2030807"/>
    <lineage>
        <taxon>Bacteria</taxon>
        <taxon>Candidatus Aerophobota</taxon>
    </lineage>
</organism>
<evidence type="ECO:0000313" key="6">
    <source>
        <dbReference type="EMBL" id="PCI95547.1"/>
    </source>
</evidence>
<name>A0A2A4YMJ7_UNCAE</name>
<dbReference type="Pfam" id="PF01597">
    <property type="entry name" value="GCV_H"/>
    <property type="match status" value="1"/>
</dbReference>